<name>A0A7Z9C7Z1_9ACTO</name>
<accession>A0A7Z9C7Z1</accession>
<feature type="transmembrane region" description="Helical" evidence="1">
    <location>
        <begin position="206"/>
        <end position="226"/>
    </location>
</feature>
<evidence type="ECO:0000256" key="1">
    <source>
        <dbReference type="SAM" id="Phobius"/>
    </source>
</evidence>
<proteinExistence type="predicted"/>
<protein>
    <recommendedName>
        <fullName evidence="4">Conjugal transfer protein TrbL</fullName>
    </recommendedName>
</protein>
<keyword evidence="1" id="KW-0812">Transmembrane</keyword>
<feature type="transmembrane region" description="Helical" evidence="1">
    <location>
        <begin position="46"/>
        <end position="64"/>
    </location>
</feature>
<keyword evidence="1" id="KW-1133">Transmembrane helix</keyword>
<comment type="caution">
    <text evidence="2">The sequence shown here is derived from an EMBL/GenBank/DDBJ whole genome shotgun (WGS) entry which is preliminary data.</text>
</comment>
<dbReference type="Pfam" id="PF19478">
    <property type="entry name" value="TrbL_2"/>
    <property type="match status" value="1"/>
</dbReference>
<dbReference type="Proteomes" id="UP000269974">
    <property type="component" value="Unassembled WGS sequence"/>
</dbReference>
<dbReference type="InterPro" id="IPR045798">
    <property type="entry name" value="TrbL_Firmicutes"/>
</dbReference>
<evidence type="ECO:0008006" key="4">
    <source>
        <dbReference type="Google" id="ProtNLM"/>
    </source>
</evidence>
<feature type="transmembrane region" description="Helical" evidence="1">
    <location>
        <begin position="76"/>
        <end position="95"/>
    </location>
</feature>
<dbReference type="EMBL" id="UYIO01000001">
    <property type="protein sequence ID" value="VDG75783.1"/>
    <property type="molecule type" value="Genomic_DNA"/>
</dbReference>
<evidence type="ECO:0000313" key="2">
    <source>
        <dbReference type="EMBL" id="VDG75783.1"/>
    </source>
</evidence>
<dbReference type="AlphaFoldDB" id="A0A7Z9C7Z1"/>
<keyword evidence="1" id="KW-0472">Membrane</keyword>
<reference evidence="2 3" key="1">
    <citation type="submission" date="2018-11" db="EMBL/GenBank/DDBJ databases">
        <authorList>
            <consortium name="Pathogen Informatics"/>
        </authorList>
    </citation>
    <scope>NUCLEOTIDE SEQUENCE [LARGE SCALE GENOMIC DNA]</scope>
    <source>
        <strain evidence="2 3">NCTC10327</strain>
    </source>
</reference>
<dbReference type="RefSeq" id="WP_185933720.1">
    <property type="nucleotide sequence ID" value="NZ_UYIO01000001.1"/>
</dbReference>
<sequence length="277" mass="29156">MGDIIISMLESIFAGSFASGAQSLRTSIIEYNESAYHFAQNVNTAAVKPVAAVIVGIILVLELARISIRYTGEQKAATQVVCVALVKSALLIIAIQHTDLILAAMNGAGDAIIGATSDLTPAVTDQQLPESLRQAVEDTSMMDKAGLMLVLFIPWLLAAVGSIAVKIVVFIRFAELYVLSAAATLPMAFLGNPDTKSIAIGFLKRYGGVVLHGVMIVIIIAVYSSFQFSGIDLAGLTGDNLLSELTKNFGALIGGPVVFMYLLFGSGRLARSMLGDG</sequence>
<feature type="transmembrane region" description="Helical" evidence="1">
    <location>
        <begin position="246"/>
        <end position="264"/>
    </location>
</feature>
<evidence type="ECO:0000313" key="3">
    <source>
        <dbReference type="Proteomes" id="UP000269974"/>
    </source>
</evidence>
<organism evidence="2 3">
    <name type="scientific">Actinobaculum suis</name>
    <dbReference type="NCBI Taxonomy" id="1657"/>
    <lineage>
        <taxon>Bacteria</taxon>
        <taxon>Bacillati</taxon>
        <taxon>Actinomycetota</taxon>
        <taxon>Actinomycetes</taxon>
        <taxon>Actinomycetales</taxon>
        <taxon>Actinomycetaceae</taxon>
        <taxon>Actinobaculum</taxon>
    </lineage>
</organism>
<gene>
    <name evidence="2" type="ORF">NCTC10327_00468</name>
</gene>
<feature type="transmembrane region" description="Helical" evidence="1">
    <location>
        <begin position="147"/>
        <end position="171"/>
    </location>
</feature>